<organism evidence="2 3">
    <name type="scientific">Dryococelus australis</name>
    <dbReference type="NCBI Taxonomy" id="614101"/>
    <lineage>
        <taxon>Eukaryota</taxon>
        <taxon>Metazoa</taxon>
        <taxon>Ecdysozoa</taxon>
        <taxon>Arthropoda</taxon>
        <taxon>Hexapoda</taxon>
        <taxon>Insecta</taxon>
        <taxon>Pterygota</taxon>
        <taxon>Neoptera</taxon>
        <taxon>Polyneoptera</taxon>
        <taxon>Phasmatodea</taxon>
        <taxon>Verophasmatodea</taxon>
        <taxon>Anareolatae</taxon>
        <taxon>Phasmatidae</taxon>
        <taxon>Eurycanthinae</taxon>
        <taxon>Dryococelus</taxon>
    </lineage>
</organism>
<feature type="region of interest" description="Disordered" evidence="1">
    <location>
        <begin position="553"/>
        <end position="607"/>
    </location>
</feature>
<evidence type="ECO:0000313" key="3">
    <source>
        <dbReference type="Proteomes" id="UP001159363"/>
    </source>
</evidence>
<sequence length="607" mass="66931">MIKKELIRSHTLASPPRGRTSPHLRACVRWSMEISATRTCFIAISSPAAWFVLHAICFLVDSSTPVTVQDFVQLLRQDRWNMARRGTLRNLPGGQALSDLVPRSGRADSSPWVVSPMAKAAILPCCYTPLLNAELADGSYGSGIDFFGSDTSSAIDFLRHGADSTIDFFGWVTYSNAAIDPCSSSSICMPLRLQTLHELVRNIASCNIAIREAHLDLCVRMQHQLAKRTGASLTSRPRSAGDKDDFAMLIKCVIAPTRKTVNWRAVHSSRDVDRNLLKRAVSPLASHIGEPGSIHGRSPNFRKWESCLTTPLVGRFSRVSPVSPALSFRRCSILISNTHIGSQDLAVKSRPNLFTLQLNFTVLCILEPASFLHWLPPRCEVTPFLTELHVIGAHNCEVFIYWRRVTWGVSNEERPKQKRIAKVCARSTPPEIGSLSRHLPAQTNVIARPPYPSGRVVMKGLFPRDCVHVQAAYVSGEIPREICVCGNHIGASRRFRVEPQIMTGRYKTAEATLIPIFVSAAWYVYQPRPNKHLAIDGVEANYRCSLPTRASAAGMKGRGKREIPEKTCRPAASSGTIPTCENPGGTRSGIVPSSPRWEASRLTAASV</sequence>
<name>A0ABQ9GG68_9NEOP</name>
<reference evidence="2 3" key="1">
    <citation type="submission" date="2023-02" db="EMBL/GenBank/DDBJ databases">
        <title>LHISI_Scaffold_Assembly.</title>
        <authorList>
            <person name="Stuart O.P."/>
            <person name="Cleave R."/>
            <person name="Magrath M.J.L."/>
            <person name="Mikheyev A.S."/>
        </authorList>
    </citation>
    <scope>NUCLEOTIDE SEQUENCE [LARGE SCALE GENOMIC DNA]</scope>
    <source>
        <strain evidence="2">Daus_M_001</strain>
        <tissue evidence="2">Leg muscle</tissue>
    </source>
</reference>
<evidence type="ECO:0000313" key="2">
    <source>
        <dbReference type="EMBL" id="KAJ8870896.1"/>
    </source>
</evidence>
<comment type="caution">
    <text evidence="2">The sequence shown here is derived from an EMBL/GenBank/DDBJ whole genome shotgun (WGS) entry which is preliminary data.</text>
</comment>
<evidence type="ECO:0000256" key="1">
    <source>
        <dbReference type="SAM" id="MobiDB-lite"/>
    </source>
</evidence>
<gene>
    <name evidence="2" type="ORF">PR048_027197</name>
</gene>
<feature type="region of interest" description="Disordered" evidence="1">
    <location>
        <begin position="1"/>
        <end position="22"/>
    </location>
</feature>
<dbReference type="Proteomes" id="UP001159363">
    <property type="component" value="Chromosome 11"/>
</dbReference>
<keyword evidence="3" id="KW-1185">Reference proteome</keyword>
<protein>
    <submittedName>
        <fullName evidence="2">Uncharacterized protein</fullName>
    </submittedName>
</protein>
<dbReference type="EMBL" id="JARBHB010000012">
    <property type="protein sequence ID" value="KAJ8870896.1"/>
    <property type="molecule type" value="Genomic_DNA"/>
</dbReference>
<accession>A0ABQ9GG68</accession>
<proteinExistence type="predicted"/>